<evidence type="ECO:0000313" key="2">
    <source>
        <dbReference type="Proteomes" id="UP000634136"/>
    </source>
</evidence>
<keyword evidence="2" id="KW-1185">Reference proteome</keyword>
<reference evidence="1" key="1">
    <citation type="submission" date="2020-09" db="EMBL/GenBank/DDBJ databases">
        <title>Genome-Enabled Discovery of Anthraquinone Biosynthesis in Senna tora.</title>
        <authorList>
            <person name="Kang S.-H."/>
            <person name="Pandey R.P."/>
            <person name="Lee C.-M."/>
            <person name="Sim J.-S."/>
            <person name="Jeong J.-T."/>
            <person name="Choi B.-S."/>
            <person name="Jung M."/>
            <person name="Ginzburg D."/>
            <person name="Zhao K."/>
            <person name="Won S.Y."/>
            <person name="Oh T.-J."/>
            <person name="Yu Y."/>
            <person name="Kim N.-H."/>
            <person name="Lee O.R."/>
            <person name="Lee T.-H."/>
            <person name="Bashyal P."/>
            <person name="Kim T.-S."/>
            <person name="Lee W.-H."/>
            <person name="Kawkins C."/>
            <person name="Kim C.-K."/>
            <person name="Kim J.S."/>
            <person name="Ahn B.O."/>
            <person name="Rhee S.Y."/>
            <person name="Sohng J.K."/>
        </authorList>
    </citation>
    <scope>NUCLEOTIDE SEQUENCE</scope>
    <source>
        <tissue evidence="1">Leaf</tissue>
    </source>
</reference>
<dbReference type="Proteomes" id="UP000634136">
    <property type="component" value="Unassembled WGS sequence"/>
</dbReference>
<comment type="caution">
    <text evidence="1">The sequence shown here is derived from an EMBL/GenBank/DDBJ whole genome shotgun (WGS) entry which is preliminary data.</text>
</comment>
<dbReference type="PANTHER" id="PTHR35121">
    <property type="entry name" value="HOMEODOMAIN PROTEIN 8, PUTATIVE-RELATED"/>
    <property type="match status" value="1"/>
</dbReference>
<dbReference type="OrthoDB" id="1696465at2759"/>
<dbReference type="PANTHER" id="PTHR35121:SF4">
    <property type="entry name" value="SWIM-TYPE DOMAIN-CONTAINING PROTEIN"/>
    <property type="match status" value="1"/>
</dbReference>
<evidence type="ECO:0000313" key="1">
    <source>
        <dbReference type="EMBL" id="KAF7806486.1"/>
    </source>
</evidence>
<dbReference type="AlphaFoldDB" id="A0A834SNL7"/>
<protein>
    <submittedName>
        <fullName evidence="1">Uncharacterized protein</fullName>
    </submittedName>
</protein>
<gene>
    <name evidence="1" type="ORF">G2W53_038647</name>
</gene>
<proteinExistence type="predicted"/>
<sequence length="97" mass="10400">MAGAAQMVLQYCVFNGSISIQDMEVQRRPYHKNCGCALHNLKGICPNSCPSQGQVSFPKATSWTTHASISITNSTNIPSNSCLLETLASGGPETRKL</sequence>
<organism evidence="1 2">
    <name type="scientific">Senna tora</name>
    <dbReference type="NCBI Taxonomy" id="362788"/>
    <lineage>
        <taxon>Eukaryota</taxon>
        <taxon>Viridiplantae</taxon>
        <taxon>Streptophyta</taxon>
        <taxon>Embryophyta</taxon>
        <taxon>Tracheophyta</taxon>
        <taxon>Spermatophyta</taxon>
        <taxon>Magnoliopsida</taxon>
        <taxon>eudicotyledons</taxon>
        <taxon>Gunneridae</taxon>
        <taxon>Pentapetalae</taxon>
        <taxon>rosids</taxon>
        <taxon>fabids</taxon>
        <taxon>Fabales</taxon>
        <taxon>Fabaceae</taxon>
        <taxon>Caesalpinioideae</taxon>
        <taxon>Cassia clade</taxon>
        <taxon>Senna</taxon>
    </lineage>
</organism>
<dbReference type="EMBL" id="JAAIUW010000012">
    <property type="protein sequence ID" value="KAF7806486.1"/>
    <property type="molecule type" value="Genomic_DNA"/>
</dbReference>
<name>A0A834SNL7_9FABA</name>
<accession>A0A834SNL7</accession>